<dbReference type="OrthoDB" id="1453850at2"/>
<evidence type="ECO:0000313" key="1">
    <source>
        <dbReference type="EMBL" id="TGD59505.1"/>
    </source>
</evidence>
<evidence type="ECO:0008006" key="3">
    <source>
        <dbReference type="Google" id="ProtNLM"/>
    </source>
</evidence>
<dbReference type="AlphaFoldDB" id="A0A4Z0LCB9"/>
<keyword evidence="2" id="KW-1185">Reference proteome</keyword>
<sequence length="82" mass="9715">MFEKEYEYYIKNQNRLVEEFDNKFIVIMESEVIGAYKSYKEAYFGALKFGKFGTFFIQYCSSAKSIYNTTFPSQIIIKPQAE</sequence>
<dbReference type="EMBL" id="SRLH01000001">
    <property type="protein sequence ID" value="TGD59505.1"/>
    <property type="molecule type" value="Genomic_DNA"/>
</dbReference>
<evidence type="ECO:0000313" key="2">
    <source>
        <dbReference type="Proteomes" id="UP000297407"/>
    </source>
</evidence>
<comment type="caution">
    <text evidence="1">The sequence shown here is derived from an EMBL/GenBank/DDBJ whole genome shotgun (WGS) entry which is preliminary data.</text>
</comment>
<gene>
    <name evidence="1" type="ORF">E4635_00800</name>
</gene>
<dbReference type="RefSeq" id="WP_135524712.1">
    <property type="nucleotide sequence ID" value="NZ_SRLH01000001.1"/>
</dbReference>
<protein>
    <recommendedName>
        <fullName evidence="3">DUF5678 domain-containing protein</fullName>
    </recommendedName>
</protein>
<name>A0A4Z0LCB9_9FLAO</name>
<dbReference type="Proteomes" id="UP000297407">
    <property type="component" value="Unassembled WGS sequence"/>
</dbReference>
<reference evidence="1 2" key="1">
    <citation type="submission" date="2019-04" db="EMBL/GenBank/DDBJ databases">
        <title>Flavobacterium sp. strain DS2-A Genome sequencing and assembly.</title>
        <authorList>
            <person name="Kim I."/>
        </authorList>
    </citation>
    <scope>NUCLEOTIDE SEQUENCE [LARGE SCALE GENOMIC DNA]</scope>
    <source>
        <strain evidence="1 2">DS2-A</strain>
    </source>
</reference>
<organism evidence="1 2">
    <name type="scientific">Flavobacterium humi</name>
    <dbReference type="NCBI Taxonomy" id="2562683"/>
    <lineage>
        <taxon>Bacteria</taxon>
        <taxon>Pseudomonadati</taxon>
        <taxon>Bacteroidota</taxon>
        <taxon>Flavobacteriia</taxon>
        <taxon>Flavobacteriales</taxon>
        <taxon>Flavobacteriaceae</taxon>
        <taxon>Flavobacterium</taxon>
    </lineage>
</organism>
<accession>A0A4Z0LCB9</accession>
<proteinExistence type="predicted"/>